<dbReference type="EMBL" id="VJXR01000005">
    <property type="protein sequence ID" value="TRW47032.1"/>
    <property type="molecule type" value="Genomic_DNA"/>
</dbReference>
<comment type="caution">
    <text evidence="4">The sequence shown here is derived from an EMBL/GenBank/DDBJ whole genome shotgun (WGS) entry which is preliminary data.</text>
</comment>
<dbReference type="AlphaFoldDB" id="A0A552WW74"/>
<feature type="DNA-binding region" description="H-T-H motif" evidence="2">
    <location>
        <begin position="32"/>
        <end position="51"/>
    </location>
</feature>
<evidence type="ECO:0000313" key="5">
    <source>
        <dbReference type="Proteomes" id="UP000318693"/>
    </source>
</evidence>
<dbReference type="PRINTS" id="PR00455">
    <property type="entry name" value="HTHTETR"/>
</dbReference>
<evidence type="ECO:0000256" key="2">
    <source>
        <dbReference type="PROSITE-ProRule" id="PRU00335"/>
    </source>
</evidence>
<dbReference type="Pfam" id="PF00440">
    <property type="entry name" value="TetR_N"/>
    <property type="match status" value="1"/>
</dbReference>
<dbReference type="Gene3D" id="1.10.10.60">
    <property type="entry name" value="Homeodomain-like"/>
    <property type="match status" value="1"/>
</dbReference>
<dbReference type="PANTHER" id="PTHR43479:SF11">
    <property type="entry name" value="ACREF_ENVCD OPERON REPRESSOR-RELATED"/>
    <property type="match status" value="1"/>
</dbReference>
<gene>
    <name evidence="4" type="ORF">FJ693_03395</name>
</gene>
<keyword evidence="1 2" id="KW-0238">DNA-binding</keyword>
<dbReference type="InterPro" id="IPR023772">
    <property type="entry name" value="DNA-bd_HTH_TetR-type_CS"/>
</dbReference>
<protein>
    <submittedName>
        <fullName evidence="4">TetR/AcrR family transcriptional regulator</fullName>
    </submittedName>
</protein>
<dbReference type="PROSITE" id="PS01081">
    <property type="entry name" value="HTH_TETR_1"/>
    <property type="match status" value="1"/>
</dbReference>
<reference evidence="4 5" key="1">
    <citation type="submission" date="2019-07" db="EMBL/GenBank/DDBJ databases">
        <title>Georgenia wutianyii sp. nov. and Georgenia *** sp. nov. isolated from plateau pika (Ochotona curzoniae) in the Qinghai-Tibet plateau of China.</title>
        <authorList>
            <person name="Tian Z."/>
        </authorList>
    </citation>
    <scope>NUCLEOTIDE SEQUENCE [LARGE SCALE GENOMIC DNA]</scope>
    <source>
        <strain evidence="4 5">Z446</strain>
    </source>
</reference>
<evidence type="ECO:0000313" key="4">
    <source>
        <dbReference type="EMBL" id="TRW47032.1"/>
    </source>
</evidence>
<dbReference type="GO" id="GO:0003677">
    <property type="term" value="F:DNA binding"/>
    <property type="evidence" value="ECO:0007669"/>
    <property type="project" value="UniProtKB-UniRule"/>
</dbReference>
<feature type="domain" description="HTH tetR-type" evidence="3">
    <location>
        <begin position="9"/>
        <end position="69"/>
    </location>
</feature>
<organism evidence="4 5">
    <name type="scientific">Georgenia yuyongxinii</name>
    <dbReference type="NCBI Taxonomy" id="2589797"/>
    <lineage>
        <taxon>Bacteria</taxon>
        <taxon>Bacillati</taxon>
        <taxon>Actinomycetota</taxon>
        <taxon>Actinomycetes</taxon>
        <taxon>Micrococcales</taxon>
        <taxon>Bogoriellaceae</taxon>
        <taxon>Georgenia</taxon>
    </lineage>
</organism>
<dbReference type="Proteomes" id="UP000318693">
    <property type="component" value="Unassembled WGS sequence"/>
</dbReference>
<accession>A0A552WW74</accession>
<evidence type="ECO:0000259" key="3">
    <source>
        <dbReference type="PROSITE" id="PS50977"/>
    </source>
</evidence>
<name>A0A552WW74_9MICO</name>
<dbReference type="RefSeq" id="WP_143417121.1">
    <property type="nucleotide sequence ID" value="NZ_VJXR01000005.1"/>
</dbReference>
<sequence length="197" mass="21776">MSLRSAQKRMTRTRLQESGLKIFQEKGYVAATVDDIAAGAGANRATFYLHFSSKAQLMRALIEEINETIVASDVPRLTTVIAEGGRDQIRAFHNRRFEQWPAIMPTITAANQAADVDAEVQAAVTSWHETPIAEIAAGLELSGRFEPASRHARAVAAFAQLEYFSRRWAHEGWGNGLEREASLDVLTEAWYCLLVGA</sequence>
<dbReference type="PROSITE" id="PS50977">
    <property type="entry name" value="HTH_TETR_2"/>
    <property type="match status" value="1"/>
</dbReference>
<proteinExistence type="predicted"/>
<dbReference type="InterPro" id="IPR009057">
    <property type="entry name" value="Homeodomain-like_sf"/>
</dbReference>
<keyword evidence="5" id="KW-1185">Reference proteome</keyword>
<evidence type="ECO:0000256" key="1">
    <source>
        <dbReference type="ARBA" id="ARBA00023125"/>
    </source>
</evidence>
<dbReference type="SUPFAM" id="SSF46689">
    <property type="entry name" value="Homeodomain-like"/>
    <property type="match status" value="1"/>
</dbReference>
<dbReference type="InterPro" id="IPR001647">
    <property type="entry name" value="HTH_TetR"/>
</dbReference>
<dbReference type="Gene3D" id="1.10.357.10">
    <property type="entry name" value="Tetracycline Repressor, domain 2"/>
    <property type="match status" value="1"/>
</dbReference>
<dbReference type="InterPro" id="IPR050624">
    <property type="entry name" value="HTH-type_Tx_Regulator"/>
</dbReference>
<dbReference type="PANTHER" id="PTHR43479">
    <property type="entry name" value="ACREF/ENVCD OPERON REPRESSOR-RELATED"/>
    <property type="match status" value="1"/>
</dbReference>